<evidence type="ECO:0000256" key="4">
    <source>
        <dbReference type="ARBA" id="ARBA00023172"/>
    </source>
</evidence>
<feature type="region of interest" description="Domain III" evidence="6">
    <location>
        <begin position="147"/>
        <end position="199"/>
    </location>
</feature>
<dbReference type="InterPro" id="IPR010994">
    <property type="entry name" value="RuvA_2-like"/>
</dbReference>
<evidence type="ECO:0000256" key="6">
    <source>
        <dbReference type="HAMAP-Rule" id="MF_00031"/>
    </source>
</evidence>
<dbReference type="InterPro" id="IPR011114">
    <property type="entry name" value="RuvA_C"/>
</dbReference>
<dbReference type="HAMAP" id="MF_00031">
    <property type="entry name" value="DNA_HJ_migration_RuvA"/>
    <property type="match status" value="1"/>
</dbReference>
<evidence type="ECO:0000256" key="1">
    <source>
        <dbReference type="ARBA" id="ARBA00022490"/>
    </source>
</evidence>
<evidence type="ECO:0000313" key="10">
    <source>
        <dbReference type="Proteomes" id="UP001059252"/>
    </source>
</evidence>
<feature type="domain" description="DNA helicase Holliday junction RuvA type" evidence="7">
    <location>
        <begin position="4"/>
        <end position="59"/>
    </location>
</feature>
<dbReference type="EMBL" id="CP102734">
    <property type="protein sequence ID" value="UVD81477.1"/>
    <property type="molecule type" value="Genomic_DNA"/>
</dbReference>
<sequence>MEIYKQGKIVHKNKNYLILDSNYTGWLIYVALIDRFQKEEYRKIYIYKHENDYAKTLYGFDSFKEKILFEDLISIAGIGPKIAMSILENNWENIVKIIASGDWNKLSQFNYVSVKSAKQIIVEFQQKYEKFLKNENVNLIKLDEKNIKIMGELEITLKTLGFSKKQIDYAINKVQVDQNVEIMIENAIKLISDAREFRT</sequence>
<dbReference type="RefSeq" id="WP_258210651.1">
    <property type="nucleotide sequence ID" value="NZ_CP102734.1"/>
</dbReference>
<dbReference type="Gene3D" id="1.10.150.20">
    <property type="entry name" value="5' to 3' exonuclease, C-terminal subdomain"/>
    <property type="match status" value="1"/>
</dbReference>
<protein>
    <recommendedName>
        <fullName evidence="6">Holliday junction branch migration complex subunit RuvA</fullName>
    </recommendedName>
</protein>
<evidence type="ECO:0000256" key="3">
    <source>
        <dbReference type="ARBA" id="ARBA00023125"/>
    </source>
</evidence>
<name>A0ABY5RAV0_9MOLU</name>
<evidence type="ECO:0000256" key="5">
    <source>
        <dbReference type="ARBA" id="ARBA00023204"/>
    </source>
</evidence>
<dbReference type="NCBIfam" id="TIGR00084">
    <property type="entry name" value="ruvA"/>
    <property type="match status" value="1"/>
</dbReference>
<dbReference type="Proteomes" id="UP001059252">
    <property type="component" value="Chromosome"/>
</dbReference>
<proteinExistence type="inferred from homology"/>
<keyword evidence="10" id="KW-1185">Reference proteome</keyword>
<keyword evidence="4 6" id="KW-0233">DNA recombination</keyword>
<comment type="similarity">
    <text evidence="6">Belongs to the RuvA family.</text>
</comment>
<evidence type="ECO:0000313" key="9">
    <source>
        <dbReference type="EMBL" id="UVD81477.1"/>
    </source>
</evidence>
<organism evidence="9 10">
    <name type="scientific">Mycoplasma iguanae</name>
    <dbReference type="NCBI Taxonomy" id="292461"/>
    <lineage>
        <taxon>Bacteria</taxon>
        <taxon>Bacillati</taxon>
        <taxon>Mycoplasmatota</taxon>
        <taxon>Mollicutes</taxon>
        <taxon>Mycoplasmataceae</taxon>
        <taxon>Mycoplasma</taxon>
    </lineage>
</organism>
<keyword evidence="2 6" id="KW-0227">DNA damage</keyword>
<dbReference type="Pfam" id="PF07499">
    <property type="entry name" value="RuvA_C"/>
    <property type="match status" value="1"/>
</dbReference>
<comment type="subunit">
    <text evidence="6">Homotetramer. Forms an RuvA(8)-RuvB(12)-Holliday junction (HJ) complex. HJ DNA is sandwiched between 2 RuvA tetramers; dsDNA enters through RuvA and exits via RuvB. An RuvB hexamer assembles on each DNA strand where it exits the tetramer. Each RuvB hexamer is contacted by two RuvA subunits (via domain III) on 2 adjacent RuvB subunits; this complex drives branch migration. In the full resolvosome a probable DNA-RuvA(4)-RuvB(12)-RuvC(2) complex forms which resolves the HJ.</text>
</comment>
<dbReference type="InterPro" id="IPR013849">
    <property type="entry name" value="DNA_helicase_Holl-junc_RuvA_I"/>
</dbReference>
<dbReference type="Pfam" id="PF14520">
    <property type="entry name" value="HHH_5"/>
    <property type="match status" value="1"/>
</dbReference>
<accession>A0ABY5RAV0</accession>
<dbReference type="InterPro" id="IPR012340">
    <property type="entry name" value="NA-bd_OB-fold"/>
</dbReference>
<evidence type="ECO:0000259" key="7">
    <source>
        <dbReference type="Pfam" id="PF01330"/>
    </source>
</evidence>
<keyword evidence="1 6" id="KW-0963">Cytoplasm</keyword>
<keyword evidence="3 6" id="KW-0238">DNA-binding</keyword>
<dbReference type="Pfam" id="PF01330">
    <property type="entry name" value="RuvA_N"/>
    <property type="match status" value="1"/>
</dbReference>
<dbReference type="CDD" id="cd14332">
    <property type="entry name" value="UBA_RuvA_C"/>
    <property type="match status" value="1"/>
</dbReference>
<feature type="domain" description="Holliday junction DNA helicase RuvA C-terminal" evidence="8">
    <location>
        <begin position="151"/>
        <end position="192"/>
    </location>
</feature>
<gene>
    <name evidence="6 9" type="primary">ruvA</name>
    <name evidence="9" type="ORF">NV226_01945</name>
</gene>
<comment type="caution">
    <text evidence="6">Lacks conserved residue(s) required for the propagation of feature annotation.</text>
</comment>
<reference evidence="9" key="1">
    <citation type="submission" date="2022-08" db="EMBL/GenBank/DDBJ databases">
        <title>Complete genome of Mycoplasma iguanae type strain 2327.</title>
        <authorList>
            <person name="Spergser J."/>
        </authorList>
    </citation>
    <scope>NUCLEOTIDE SEQUENCE</scope>
    <source>
        <strain evidence="9">2327</strain>
    </source>
</reference>
<dbReference type="InterPro" id="IPR000085">
    <property type="entry name" value="RuvA"/>
</dbReference>
<comment type="function">
    <text evidence="6">The RuvA-RuvB-RuvC complex processes Holliday junction (HJ) DNA during genetic recombination and DNA repair, while the RuvA-RuvB complex plays an important role in the rescue of blocked DNA replication forks via replication fork reversal (RFR). RuvA specifically binds to HJ cruciform DNA, conferring on it an open structure. The RuvB hexamer acts as an ATP-dependent pump, pulling dsDNA into and through the RuvAB complex. HJ branch migration allows RuvC to scan DNA until it finds its consensus sequence, where it cleaves and resolves the cruciform DNA.</text>
</comment>
<dbReference type="Gene3D" id="2.40.50.140">
    <property type="entry name" value="Nucleic acid-binding proteins"/>
    <property type="match status" value="1"/>
</dbReference>
<comment type="domain">
    <text evidence="6">Has three domains with a flexible linker between the domains II and III and assumes an 'L' shape. Domain III is highly mobile and contacts RuvB.</text>
</comment>
<keyword evidence="5 6" id="KW-0234">DNA repair</keyword>
<evidence type="ECO:0000259" key="8">
    <source>
        <dbReference type="Pfam" id="PF07499"/>
    </source>
</evidence>
<comment type="subcellular location">
    <subcellularLocation>
        <location evidence="6">Cytoplasm</location>
    </subcellularLocation>
</comment>
<evidence type="ECO:0000256" key="2">
    <source>
        <dbReference type="ARBA" id="ARBA00022763"/>
    </source>
</evidence>
<dbReference type="SUPFAM" id="SSF47781">
    <property type="entry name" value="RuvA domain 2-like"/>
    <property type="match status" value="1"/>
</dbReference>